<comment type="caution">
    <text evidence="1">The sequence shown here is derived from an EMBL/GenBank/DDBJ whole genome shotgun (WGS) entry which is preliminary data.</text>
</comment>
<evidence type="ECO:0000313" key="2">
    <source>
        <dbReference type="Proteomes" id="UP000198406"/>
    </source>
</evidence>
<dbReference type="InParanoid" id="A0A1Z5J783"/>
<accession>A0A1Z5J783</accession>
<proteinExistence type="predicted"/>
<dbReference type="OrthoDB" id="56370at2759"/>
<organism evidence="1 2">
    <name type="scientific">Fistulifera solaris</name>
    <name type="common">Oleaginous diatom</name>
    <dbReference type="NCBI Taxonomy" id="1519565"/>
    <lineage>
        <taxon>Eukaryota</taxon>
        <taxon>Sar</taxon>
        <taxon>Stramenopiles</taxon>
        <taxon>Ochrophyta</taxon>
        <taxon>Bacillariophyta</taxon>
        <taxon>Bacillariophyceae</taxon>
        <taxon>Bacillariophycidae</taxon>
        <taxon>Naviculales</taxon>
        <taxon>Naviculaceae</taxon>
        <taxon>Fistulifera</taxon>
    </lineage>
</organism>
<gene>
    <name evidence="1" type="ORF">FisN_11Lh179</name>
</gene>
<name>A0A1Z5J783_FISSO</name>
<evidence type="ECO:0000313" key="1">
    <source>
        <dbReference type="EMBL" id="GAX09843.1"/>
    </source>
</evidence>
<dbReference type="EMBL" id="BDSP01000013">
    <property type="protein sequence ID" value="GAX09843.1"/>
    <property type="molecule type" value="Genomic_DNA"/>
</dbReference>
<protein>
    <recommendedName>
        <fullName evidence="3">SGNH hydrolase-type esterase domain-containing protein</fullName>
    </recommendedName>
</protein>
<reference evidence="1 2" key="1">
    <citation type="journal article" date="2015" name="Plant Cell">
        <title>Oil accumulation by the oleaginous diatom Fistulifera solaris as revealed by the genome and transcriptome.</title>
        <authorList>
            <person name="Tanaka T."/>
            <person name="Maeda Y."/>
            <person name="Veluchamy A."/>
            <person name="Tanaka M."/>
            <person name="Abida H."/>
            <person name="Marechal E."/>
            <person name="Bowler C."/>
            <person name="Muto M."/>
            <person name="Sunaga Y."/>
            <person name="Tanaka M."/>
            <person name="Yoshino T."/>
            <person name="Taniguchi T."/>
            <person name="Fukuda Y."/>
            <person name="Nemoto M."/>
            <person name="Matsumoto M."/>
            <person name="Wong P.S."/>
            <person name="Aburatani S."/>
            <person name="Fujibuchi W."/>
        </authorList>
    </citation>
    <scope>NUCLEOTIDE SEQUENCE [LARGE SCALE GENOMIC DNA]</scope>
    <source>
        <strain evidence="1 2">JPCC DA0580</strain>
    </source>
</reference>
<keyword evidence="2" id="KW-1185">Reference proteome</keyword>
<dbReference type="Proteomes" id="UP000198406">
    <property type="component" value="Unassembled WGS sequence"/>
</dbReference>
<evidence type="ECO:0008006" key="3">
    <source>
        <dbReference type="Google" id="ProtNLM"/>
    </source>
</evidence>
<dbReference type="AlphaFoldDB" id="A0A1Z5J783"/>
<sequence length="284" mass="32908">MTGTWIGNVWVPPTGWKYHTPNELRQIYSGKRILWVGDSTGRRTAMNLYALLDWKNSSFLPQELSSPTLIDAAKKGPHECNKWIEADFRPNNCRTVNFTSEEEGEHIYVKAVCHTDVERFFQTEMEGRANITENIDVIIVAIGIWDVIRPQACRKGFQNRTLVEMVSDLVELTNEFQIMTRKAVIWRTSGYSEQQEPIINKTSTLNYVTMDKLDQVRVNNTLYGRPNRFNYVNWGGAVLARSRPGERIKGDMKPHYGLEPRHVLIEMITNLLEKEEYLKYMSDS</sequence>